<organism evidence="2">
    <name type="scientific">uncultured Thermomicrobiales bacterium</name>
    <dbReference type="NCBI Taxonomy" id="1645740"/>
    <lineage>
        <taxon>Bacteria</taxon>
        <taxon>Pseudomonadati</taxon>
        <taxon>Thermomicrobiota</taxon>
        <taxon>Thermomicrobia</taxon>
        <taxon>Thermomicrobiales</taxon>
        <taxon>environmental samples</taxon>
    </lineage>
</organism>
<accession>A0A6J4UPF2</accession>
<proteinExistence type="predicted"/>
<feature type="compositionally biased region" description="Basic residues" evidence="1">
    <location>
        <begin position="277"/>
        <end position="287"/>
    </location>
</feature>
<evidence type="ECO:0000256" key="1">
    <source>
        <dbReference type="SAM" id="MobiDB-lite"/>
    </source>
</evidence>
<reference evidence="2" key="1">
    <citation type="submission" date="2020-02" db="EMBL/GenBank/DDBJ databases">
        <authorList>
            <person name="Meier V. D."/>
        </authorList>
    </citation>
    <scope>NUCLEOTIDE SEQUENCE</scope>
    <source>
        <strain evidence="2">AVDCRST_MAG18</strain>
    </source>
</reference>
<name>A0A6J4UPF2_9BACT</name>
<feature type="compositionally biased region" description="Basic and acidic residues" evidence="1">
    <location>
        <begin position="259"/>
        <end position="276"/>
    </location>
</feature>
<feature type="compositionally biased region" description="Basic residues" evidence="1">
    <location>
        <begin position="211"/>
        <end position="225"/>
    </location>
</feature>
<feature type="non-terminal residue" evidence="2">
    <location>
        <position position="361"/>
    </location>
</feature>
<feature type="region of interest" description="Disordered" evidence="1">
    <location>
        <begin position="211"/>
        <end position="305"/>
    </location>
</feature>
<feature type="region of interest" description="Disordered" evidence="1">
    <location>
        <begin position="98"/>
        <end position="141"/>
    </location>
</feature>
<feature type="compositionally biased region" description="Low complexity" evidence="1">
    <location>
        <begin position="295"/>
        <end position="305"/>
    </location>
</feature>
<dbReference type="PROSITE" id="PS50096">
    <property type="entry name" value="IQ"/>
    <property type="match status" value="1"/>
</dbReference>
<dbReference type="AlphaFoldDB" id="A0A6J4UPF2"/>
<protein>
    <submittedName>
        <fullName evidence="2">Uncharacterized protein</fullName>
    </submittedName>
</protein>
<gene>
    <name evidence="2" type="ORF">AVDCRST_MAG18-738</name>
</gene>
<evidence type="ECO:0000313" key="2">
    <source>
        <dbReference type="EMBL" id="CAA9556852.1"/>
    </source>
</evidence>
<dbReference type="EMBL" id="CADCWN010000054">
    <property type="protein sequence ID" value="CAA9556852.1"/>
    <property type="molecule type" value="Genomic_DNA"/>
</dbReference>
<feature type="non-terminal residue" evidence="2">
    <location>
        <position position="1"/>
    </location>
</feature>
<feature type="compositionally biased region" description="Basic and acidic residues" evidence="1">
    <location>
        <begin position="112"/>
        <end position="126"/>
    </location>
</feature>
<feature type="region of interest" description="Disordered" evidence="1">
    <location>
        <begin position="333"/>
        <end position="361"/>
    </location>
</feature>
<sequence length="361" mass="38422">GGGGGVARVAVGAAAGAGTGWRARGCGHDRARVLAPGRALHRRLGAQRRHPGRELLHALARGALLRLHREHPLALLAHPARVARGEGRAGGHTARLRVGAGRRGALRPRRVGRPDLAPRLRGRAEPRGAAQPDPPAALHRHRPHLQQPAPLGLVLHRPRQRHPDTARLPPHPPLAHGQRLGLHVPGRLFLGAPRPAPPDVADRFLPAGGRRRAAAAHVAGARHRGHPADQCPAPRTAPPRPAPLAAAVRQRGHLLRRQYRPDERLRQLREEGNDPRRARRRAHRRPAHPPPAPDLRSPGRAAPLRRPGAGRLLVALLRRGAPALGGRLVAGVLGRGDRPGRAQRSRVEPAGVAADGAGGGV</sequence>